<reference evidence="2 3" key="1">
    <citation type="journal article" date="2015" name="Int. J. Syst. Evol. Microbiol.">
        <title>Gemmobacter intermedius sp. nov., isolated from a white stork (Ciconia ciconia).</title>
        <authorList>
            <person name="Kampfer P."/>
            <person name="Jerzak L."/>
            <person name="Wilharm G."/>
            <person name="Golke J."/>
            <person name="Busse H.J."/>
            <person name="Glaeser S.P."/>
        </authorList>
    </citation>
    <scope>NUCLEOTIDE SEQUENCE [LARGE SCALE GENOMIC DNA]</scope>
    <source>
        <strain evidence="2 3">119/4</strain>
    </source>
</reference>
<name>A0A3S3UEZ9_9RHOB</name>
<organism evidence="2 3">
    <name type="scientific">Falsigemmobacter intermedius</name>
    <dbReference type="NCBI Taxonomy" id="1553448"/>
    <lineage>
        <taxon>Bacteria</taxon>
        <taxon>Pseudomonadati</taxon>
        <taxon>Pseudomonadota</taxon>
        <taxon>Alphaproteobacteria</taxon>
        <taxon>Rhodobacterales</taxon>
        <taxon>Paracoccaceae</taxon>
        <taxon>Falsigemmobacter</taxon>
    </lineage>
</organism>
<dbReference type="Proteomes" id="UP000287168">
    <property type="component" value="Unassembled WGS sequence"/>
</dbReference>
<keyword evidence="1" id="KW-0472">Membrane</keyword>
<keyword evidence="3" id="KW-1185">Reference proteome</keyword>
<keyword evidence="1" id="KW-0812">Transmembrane</keyword>
<proteinExistence type="predicted"/>
<comment type="caution">
    <text evidence="2">The sequence shown here is derived from an EMBL/GenBank/DDBJ whole genome shotgun (WGS) entry which is preliminary data.</text>
</comment>
<dbReference type="RefSeq" id="WP_128487531.1">
    <property type="nucleotide sequence ID" value="NZ_JBHLXB010000016.1"/>
</dbReference>
<accession>A0A3S3UEZ9</accession>
<evidence type="ECO:0000313" key="3">
    <source>
        <dbReference type="Proteomes" id="UP000287168"/>
    </source>
</evidence>
<gene>
    <name evidence="2" type="ORF">EP867_06980</name>
</gene>
<dbReference type="AlphaFoldDB" id="A0A3S3UEZ9"/>
<keyword evidence="1" id="KW-1133">Transmembrane helix</keyword>
<protein>
    <submittedName>
        <fullName evidence="2">Uncharacterized protein</fullName>
    </submittedName>
</protein>
<feature type="transmembrane region" description="Helical" evidence="1">
    <location>
        <begin position="41"/>
        <end position="60"/>
    </location>
</feature>
<evidence type="ECO:0000256" key="1">
    <source>
        <dbReference type="SAM" id="Phobius"/>
    </source>
</evidence>
<dbReference type="OrthoDB" id="9979740at2"/>
<sequence length="111" mass="11951">MAPAGSSLGSLLAIAMPLMMILTAFRALIEAARRKGGRVTTPALVLVFLGALSSAMAFWWNDRVLSKPASFDAWGGGLLPWLALDYLLWLLLWSALAAATIRLARRKGEVP</sequence>
<dbReference type="EMBL" id="SBLC01000007">
    <property type="protein sequence ID" value="RWY42470.1"/>
    <property type="molecule type" value="Genomic_DNA"/>
</dbReference>
<feature type="transmembrane region" description="Helical" evidence="1">
    <location>
        <begin position="86"/>
        <end position="104"/>
    </location>
</feature>
<evidence type="ECO:0000313" key="2">
    <source>
        <dbReference type="EMBL" id="RWY42470.1"/>
    </source>
</evidence>
<feature type="transmembrane region" description="Helical" evidence="1">
    <location>
        <begin position="6"/>
        <end position="29"/>
    </location>
</feature>